<dbReference type="Pfam" id="PF23368">
    <property type="entry name" value="DUF7092"/>
    <property type="match status" value="1"/>
</dbReference>
<dbReference type="GO" id="GO:0051603">
    <property type="term" value="P:proteolysis involved in protein catabolic process"/>
    <property type="evidence" value="ECO:0007669"/>
    <property type="project" value="TreeGrafter"/>
</dbReference>
<keyword evidence="3 6" id="KW-0378">Hydrolase</keyword>
<dbReference type="PANTHER" id="PTHR22726">
    <property type="entry name" value="METALLOENDOPEPTIDASE OMA1"/>
    <property type="match status" value="1"/>
</dbReference>
<evidence type="ECO:0000256" key="4">
    <source>
        <dbReference type="ARBA" id="ARBA00022833"/>
    </source>
</evidence>
<dbReference type="Proteomes" id="UP000092695">
    <property type="component" value="Chromosome"/>
</dbReference>
<evidence type="ECO:0000313" key="12">
    <source>
        <dbReference type="Proteomes" id="UP000092695"/>
    </source>
</evidence>
<evidence type="ECO:0000256" key="1">
    <source>
        <dbReference type="ARBA" id="ARBA00022670"/>
    </source>
</evidence>
<evidence type="ECO:0000256" key="3">
    <source>
        <dbReference type="ARBA" id="ARBA00022801"/>
    </source>
</evidence>
<keyword evidence="1 6" id="KW-0645">Protease</keyword>
<organism evidence="11 12">
    <name type="scientific">Woeseia oceani</name>
    <dbReference type="NCBI Taxonomy" id="1548547"/>
    <lineage>
        <taxon>Bacteria</taxon>
        <taxon>Pseudomonadati</taxon>
        <taxon>Pseudomonadota</taxon>
        <taxon>Gammaproteobacteria</taxon>
        <taxon>Woeseiales</taxon>
        <taxon>Woeseiaceae</taxon>
        <taxon>Woeseia</taxon>
    </lineage>
</organism>
<reference evidence="11 12" key="1">
    <citation type="submission" date="2016-06" db="EMBL/GenBank/DDBJ databases">
        <title>Complete genome sequence of a deep-branching marine Gamma Proteobacterium Woeseia oceani type strain XK5.</title>
        <authorList>
            <person name="Mu D."/>
            <person name="Du Z."/>
        </authorList>
    </citation>
    <scope>NUCLEOTIDE SEQUENCE [LARGE SCALE GENOMIC DNA]</scope>
    <source>
        <strain evidence="11 12">XK5</strain>
    </source>
</reference>
<dbReference type="Gene3D" id="3.30.2010.10">
    <property type="entry name" value="Metalloproteases ('zincins'), catalytic domain"/>
    <property type="match status" value="1"/>
</dbReference>
<evidence type="ECO:0000259" key="10">
    <source>
        <dbReference type="Pfam" id="PF23368"/>
    </source>
</evidence>
<evidence type="ECO:0000256" key="5">
    <source>
        <dbReference type="ARBA" id="ARBA00023049"/>
    </source>
</evidence>
<protein>
    <submittedName>
        <fullName evidence="11">Uncharacterized protein</fullName>
    </submittedName>
</protein>
<keyword evidence="8" id="KW-0472">Membrane</keyword>
<evidence type="ECO:0000256" key="8">
    <source>
        <dbReference type="SAM" id="Phobius"/>
    </source>
</evidence>
<keyword evidence="12" id="KW-1185">Reference proteome</keyword>
<feature type="transmembrane region" description="Helical" evidence="8">
    <location>
        <begin position="92"/>
        <end position="112"/>
    </location>
</feature>
<evidence type="ECO:0000256" key="2">
    <source>
        <dbReference type="ARBA" id="ARBA00022723"/>
    </source>
</evidence>
<keyword evidence="8" id="KW-1133">Transmembrane helix</keyword>
<dbReference type="InterPro" id="IPR001915">
    <property type="entry name" value="Peptidase_M48"/>
</dbReference>
<dbReference type="AlphaFoldDB" id="A0A193LBP0"/>
<accession>A0A193LBP0</accession>
<dbReference type="GO" id="GO:0004222">
    <property type="term" value="F:metalloendopeptidase activity"/>
    <property type="evidence" value="ECO:0007669"/>
    <property type="project" value="InterPro"/>
</dbReference>
<dbReference type="CDD" id="cd07332">
    <property type="entry name" value="M48C_Oma1_like"/>
    <property type="match status" value="1"/>
</dbReference>
<dbReference type="PANTHER" id="PTHR22726:SF1">
    <property type="entry name" value="METALLOENDOPEPTIDASE OMA1, MITOCHONDRIAL"/>
    <property type="match status" value="1"/>
</dbReference>
<feature type="region of interest" description="Disordered" evidence="7">
    <location>
        <begin position="309"/>
        <end position="329"/>
    </location>
</feature>
<dbReference type="GO" id="GO:0016020">
    <property type="term" value="C:membrane"/>
    <property type="evidence" value="ECO:0007669"/>
    <property type="project" value="TreeGrafter"/>
</dbReference>
<comment type="similarity">
    <text evidence="6">Belongs to the peptidase M48 family.</text>
</comment>
<proteinExistence type="inferred from homology"/>
<dbReference type="InterPro" id="IPR055518">
    <property type="entry name" value="DUF7092"/>
</dbReference>
<evidence type="ECO:0000313" key="11">
    <source>
        <dbReference type="EMBL" id="ANO49856.1"/>
    </source>
</evidence>
<gene>
    <name evidence="11" type="ORF">BA177_00280</name>
</gene>
<sequence>MRTPARYFDGVDARQHPVTASTDGVLLNIERNGDIATFELAQVSISAPVGQGDWALDLPDGGRLLIDDPEFTARLQHTEAGWVRRLEGSWRWALAALAVAVVGGYLALTYGLPVAARHVAFAVPQNVDARMSADSLGAMDRLLFEDSELTASRQAELQSLFARVTALDDSYGVYSLVFRKSPKIGANAFALPGGIVVMTDEMVELAESDDELLAVLAHEVGHQANRHLLRIVLQNSAGALLIASLTGDLTSISALAASVPTVLMQAKYSRDFEREADAFAFAFLESEGKNPDVLRELLLRLEERAGSLVDSGPASWFSSHPRSDERLPE</sequence>
<evidence type="ECO:0000256" key="7">
    <source>
        <dbReference type="SAM" id="MobiDB-lite"/>
    </source>
</evidence>
<keyword evidence="8" id="KW-0812">Transmembrane</keyword>
<dbReference type="KEGG" id="woc:BA177_00280"/>
<dbReference type="EMBL" id="CP016268">
    <property type="protein sequence ID" value="ANO49856.1"/>
    <property type="molecule type" value="Genomic_DNA"/>
</dbReference>
<keyword evidence="5 6" id="KW-0482">Metalloprotease</keyword>
<feature type="domain" description="Peptidase M48" evidence="9">
    <location>
        <begin position="154"/>
        <end position="327"/>
    </location>
</feature>
<dbReference type="GO" id="GO:0046872">
    <property type="term" value="F:metal ion binding"/>
    <property type="evidence" value="ECO:0007669"/>
    <property type="project" value="UniProtKB-KW"/>
</dbReference>
<comment type="cofactor">
    <cofactor evidence="6">
        <name>Zn(2+)</name>
        <dbReference type="ChEBI" id="CHEBI:29105"/>
    </cofactor>
    <text evidence="6">Binds 1 zinc ion per subunit.</text>
</comment>
<keyword evidence="4 6" id="KW-0862">Zinc</keyword>
<keyword evidence="2" id="KW-0479">Metal-binding</keyword>
<dbReference type="STRING" id="1548547.BA177_00280"/>
<feature type="domain" description="DUF7092" evidence="10">
    <location>
        <begin position="3"/>
        <end position="75"/>
    </location>
</feature>
<evidence type="ECO:0000259" key="9">
    <source>
        <dbReference type="Pfam" id="PF01435"/>
    </source>
</evidence>
<evidence type="ECO:0000256" key="6">
    <source>
        <dbReference type="RuleBase" id="RU003983"/>
    </source>
</evidence>
<dbReference type="Pfam" id="PF01435">
    <property type="entry name" value="Peptidase_M48"/>
    <property type="match status" value="1"/>
</dbReference>
<dbReference type="RefSeq" id="WP_068611683.1">
    <property type="nucleotide sequence ID" value="NZ_CP016268.1"/>
</dbReference>
<dbReference type="OrthoDB" id="9810445at2"/>
<name>A0A193LBP0_9GAMM</name>
<dbReference type="InterPro" id="IPR051156">
    <property type="entry name" value="Mito/Outer_Membr_Metalloprot"/>
</dbReference>